<evidence type="ECO:0000313" key="3">
    <source>
        <dbReference type="Proteomes" id="UP001144372"/>
    </source>
</evidence>
<dbReference type="EMBL" id="BSDR01000001">
    <property type="protein sequence ID" value="GLI36019.1"/>
    <property type="molecule type" value="Genomic_DNA"/>
</dbReference>
<dbReference type="PROSITE" id="PS51257">
    <property type="entry name" value="PROKAR_LIPOPROTEIN"/>
    <property type="match status" value="1"/>
</dbReference>
<evidence type="ECO:0000313" key="2">
    <source>
        <dbReference type="EMBL" id="GLI36019.1"/>
    </source>
</evidence>
<dbReference type="AlphaFoldDB" id="A0A9W6FW45"/>
<sequence>MQRQILQINLLYCIGLFTILVLGAGCSSLPPVQKGEVTVIKETSSEDKLHLSNWKEGMAAFQNGDYRKAAALFEVMSENTENEKIRHRALYALAVTRLILAQSPEEFSQAMGVWECWSEESVTDLEGQDPRMITPFLERLVPPGTSESVPLPSAKKPSRNAEHSNIYNSYLTCKELLRARDKEIERIKSRLDIKEKEVKKLKKQINSLEEIHLKFQEKKQEISSP</sequence>
<comment type="caution">
    <text evidence="2">The sequence shown here is derived from an EMBL/GenBank/DDBJ whole genome shotgun (WGS) entry which is preliminary data.</text>
</comment>
<proteinExistence type="predicted"/>
<name>A0A9W6FW45_9BACT</name>
<gene>
    <name evidence="2" type="ORF">DAMNIGENAA_34520</name>
</gene>
<accession>A0A9W6FW45</accession>
<organism evidence="2 3">
    <name type="scientific">Desulforhabdus amnigena</name>
    <dbReference type="NCBI Taxonomy" id="40218"/>
    <lineage>
        <taxon>Bacteria</taxon>
        <taxon>Pseudomonadati</taxon>
        <taxon>Thermodesulfobacteriota</taxon>
        <taxon>Syntrophobacteria</taxon>
        <taxon>Syntrophobacterales</taxon>
        <taxon>Syntrophobacteraceae</taxon>
        <taxon>Desulforhabdus</taxon>
    </lineage>
</organism>
<keyword evidence="3" id="KW-1185">Reference proteome</keyword>
<reference evidence="2" key="1">
    <citation type="submission" date="2022-12" db="EMBL/GenBank/DDBJ databases">
        <title>Reference genome sequencing for broad-spectrum identification of bacterial and archaeal isolates by mass spectrometry.</title>
        <authorList>
            <person name="Sekiguchi Y."/>
            <person name="Tourlousse D.M."/>
        </authorList>
    </citation>
    <scope>NUCLEOTIDE SEQUENCE</scope>
    <source>
        <strain evidence="2">ASRB1</strain>
    </source>
</reference>
<dbReference type="Proteomes" id="UP001144372">
    <property type="component" value="Unassembled WGS sequence"/>
</dbReference>
<protein>
    <recommendedName>
        <fullName evidence="4">Tetratricopeptide repeat protein</fullName>
    </recommendedName>
</protein>
<feature type="coiled-coil region" evidence="1">
    <location>
        <begin position="177"/>
        <end position="218"/>
    </location>
</feature>
<evidence type="ECO:0000256" key="1">
    <source>
        <dbReference type="SAM" id="Coils"/>
    </source>
</evidence>
<evidence type="ECO:0008006" key="4">
    <source>
        <dbReference type="Google" id="ProtNLM"/>
    </source>
</evidence>
<keyword evidence="1" id="KW-0175">Coiled coil</keyword>